<evidence type="ECO:0000313" key="1">
    <source>
        <dbReference type="EMBL" id="SFH97080.1"/>
    </source>
</evidence>
<reference evidence="2" key="1">
    <citation type="submission" date="2016-10" db="EMBL/GenBank/DDBJ databases">
        <authorList>
            <person name="Varghese N."/>
            <person name="Submissions S."/>
        </authorList>
    </citation>
    <scope>NUCLEOTIDE SEQUENCE [LARGE SCALE GENOMIC DNA]</scope>
    <source>
        <strain evidence="2">DSM 26348</strain>
    </source>
</reference>
<name>A0A1I3EDN3_9PLAN</name>
<organism evidence="1 2">
    <name type="scientific">Planctomicrobium piriforme</name>
    <dbReference type="NCBI Taxonomy" id="1576369"/>
    <lineage>
        <taxon>Bacteria</taxon>
        <taxon>Pseudomonadati</taxon>
        <taxon>Planctomycetota</taxon>
        <taxon>Planctomycetia</taxon>
        <taxon>Planctomycetales</taxon>
        <taxon>Planctomycetaceae</taxon>
        <taxon>Planctomicrobium</taxon>
    </lineage>
</organism>
<dbReference type="STRING" id="1576369.SAMN05421753_104178"/>
<evidence type="ECO:0000313" key="2">
    <source>
        <dbReference type="Proteomes" id="UP000199518"/>
    </source>
</evidence>
<keyword evidence="2" id="KW-1185">Reference proteome</keyword>
<proteinExistence type="predicted"/>
<dbReference type="EMBL" id="FOQD01000004">
    <property type="protein sequence ID" value="SFH97080.1"/>
    <property type="molecule type" value="Genomic_DNA"/>
</dbReference>
<gene>
    <name evidence="1" type="ORF">SAMN05421753_104178</name>
</gene>
<dbReference type="Proteomes" id="UP000199518">
    <property type="component" value="Unassembled WGS sequence"/>
</dbReference>
<dbReference type="RefSeq" id="WP_092048551.1">
    <property type="nucleotide sequence ID" value="NZ_FOQD01000004.1"/>
</dbReference>
<accession>A0A1I3EDN3</accession>
<dbReference type="AlphaFoldDB" id="A0A1I3EDN3"/>
<sequence>MPIAEITTGLEMLSDFARRLKRDHSTVRRWATKGVWNVSRTRKVFLKTTLTPQGKATCEEFYAQFIRDLNKVSRRRR</sequence>
<protein>
    <submittedName>
        <fullName evidence="1">Uncharacterized protein</fullName>
    </submittedName>
</protein>